<dbReference type="PANTHER" id="PTHR23028">
    <property type="entry name" value="ACETYLTRANSFERASE"/>
    <property type="match status" value="1"/>
</dbReference>
<organism evidence="11 12">
    <name type="scientific">Gordonia amicalis</name>
    <dbReference type="NCBI Taxonomy" id="89053"/>
    <lineage>
        <taxon>Bacteria</taxon>
        <taxon>Bacillati</taxon>
        <taxon>Actinomycetota</taxon>
        <taxon>Actinomycetes</taxon>
        <taxon>Mycobacteriales</taxon>
        <taxon>Gordoniaceae</taxon>
        <taxon>Gordonia</taxon>
    </lineage>
</organism>
<feature type="transmembrane region" description="Helical" evidence="8">
    <location>
        <begin position="45"/>
        <end position="66"/>
    </location>
</feature>
<dbReference type="SUPFAM" id="SSF52266">
    <property type="entry name" value="SGNH hydrolase"/>
    <property type="match status" value="1"/>
</dbReference>
<proteinExistence type="predicted"/>
<dbReference type="PANTHER" id="PTHR23028:SF53">
    <property type="entry name" value="ACYL_TRANSF_3 DOMAIN-CONTAINING PROTEIN"/>
    <property type="match status" value="1"/>
</dbReference>
<name>A0ABU4DKN7_9ACTN</name>
<evidence type="ECO:0000256" key="4">
    <source>
        <dbReference type="ARBA" id="ARBA00022692"/>
    </source>
</evidence>
<keyword evidence="5 8" id="KW-1133">Transmembrane helix</keyword>
<keyword evidence="3 11" id="KW-0808">Transferase</keyword>
<evidence type="ECO:0000259" key="9">
    <source>
        <dbReference type="Pfam" id="PF01757"/>
    </source>
</evidence>
<evidence type="ECO:0000256" key="1">
    <source>
        <dbReference type="ARBA" id="ARBA00004651"/>
    </source>
</evidence>
<keyword evidence="12" id="KW-1185">Reference proteome</keyword>
<feature type="transmembrane region" description="Helical" evidence="8">
    <location>
        <begin position="158"/>
        <end position="175"/>
    </location>
</feature>
<dbReference type="InterPro" id="IPR002656">
    <property type="entry name" value="Acyl_transf_3_dom"/>
</dbReference>
<accession>A0ABU4DKN7</accession>
<dbReference type="Gene3D" id="3.40.50.1110">
    <property type="entry name" value="SGNH hydrolase"/>
    <property type="match status" value="1"/>
</dbReference>
<keyword evidence="2" id="KW-1003">Cell membrane</keyword>
<dbReference type="RefSeq" id="WP_317505663.1">
    <property type="nucleotide sequence ID" value="NZ_JAWLKI010000039.1"/>
</dbReference>
<dbReference type="Pfam" id="PF01757">
    <property type="entry name" value="Acyl_transf_3"/>
    <property type="match status" value="1"/>
</dbReference>
<evidence type="ECO:0000256" key="3">
    <source>
        <dbReference type="ARBA" id="ARBA00022679"/>
    </source>
</evidence>
<dbReference type="EMBL" id="JAWLKI010000039">
    <property type="protein sequence ID" value="MDV6309971.1"/>
    <property type="molecule type" value="Genomic_DNA"/>
</dbReference>
<dbReference type="Proteomes" id="UP001185779">
    <property type="component" value="Unassembled WGS sequence"/>
</dbReference>
<keyword evidence="4 8" id="KW-0812">Transmembrane</keyword>
<keyword evidence="6 8" id="KW-0472">Membrane</keyword>
<evidence type="ECO:0000256" key="2">
    <source>
        <dbReference type="ARBA" id="ARBA00022475"/>
    </source>
</evidence>
<dbReference type="InterPro" id="IPR036514">
    <property type="entry name" value="SGNH_hydro_sf"/>
</dbReference>
<feature type="transmembrane region" description="Helical" evidence="8">
    <location>
        <begin position="20"/>
        <end position="39"/>
    </location>
</feature>
<comment type="caution">
    <text evidence="11">The sequence shown here is derived from an EMBL/GenBank/DDBJ whole genome shotgun (WGS) entry which is preliminary data.</text>
</comment>
<dbReference type="EC" id="2.3.1.-" evidence="11"/>
<evidence type="ECO:0000313" key="11">
    <source>
        <dbReference type="EMBL" id="MDV6309971.1"/>
    </source>
</evidence>
<evidence type="ECO:0000259" key="10">
    <source>
        <dbReference type="Pfam" id="PF19040"/>
    </source>
</evidence>
<feature type="transmembrane region" description="Helical" evidence="8">
    <location>
        <begin position="182"/>
        <end position="205"/>
    </location>
</feature>
<evidence type="ECO:0000256" key="6">
    <source>
        <dbReference type="ARBA" id="ARBA00023136"/>
    </source>
</evidence>
<dbReference type="InterPro" id="IPR050879">
    <property type="entry name" value="Acyltransferase_3"/>
</dbReference>
<feature type="transmembrane region" description="Helical" evidence="8">
    <location>
        <begin position="211"/>
        <end position="233"/>
    </location>
</feature>
<evidence type="ECO:0000256" key="5">
    <source>
        <dbReference type="ARBA" id="ARBA00022989"/>
    </source>
</evidence>
<feature type="transmembrane region" description="Helical" evidence="8">
    <location>
        <begin position="309"/>
        <end position="326"/>
    </location>
</feature>
<feature type="domain" description="SGNH" evidence="10">
    <location>
        <begin position="501"/>
        <end position="721"/>
    </location>
</feature>
<comment type="subcellular location">
    <subcellularLocation>
        <location evidence="1">Cell membrane</location>
        <topology evidence="1">Multi-pass membrane protein</topology>
    </subcellularLocation>
</comment>
<sequence>MTTISRARVKPQPVAKKSRADIQGLRMVAVLLVVLDHLFGWPRGGFTGVDVFFVLSGFLITGGLLHTIERDGRISFSNFYRRRVRRIVPAATLTLVVTVVTAYFLFGTARFASTLVDAVCAFFFVSNWRFISQGTDYFNADEPVSPVRQYWSLSVEEQFYFVWPVVMFVITLLLARRSRHRVVVTGAVMASVVIASFGYAAYLAFTSPTVSYFSTLSRVWELGAGALVAIFIGTAERIPDRFRPFLAWTGLIAIGAGAFALTEDGVGMPAPWGLLPVGGAVLIIVAGVSGEHKFLGVLTNPVSRYVGDISYSLYLWHWPVIVFLGVIVQPSAAYYCGAVLLMFGLSVTAYELFEDPIRRSKWLETGSERSENVMLGKSRWRVRRIALPPAREKADHPLQITRRELISCAAIVATGALVLVFMGYRADADALRMQQNALLAGQRVIVEQNQDSDPVVRALSEKIAQAAVAEAWPDLRPTMDDAINGPQAPEEVFSCGGTGFPGDECAWGSATANRRIVVVGDSVAMTYVNPLRRLAEASGGKLSVQSQAMFGCSFADGNYENKSTKIMDACPARRNHAVDVINSVHPDVVVISHTTNQHKINGRTVSLDEWFSSIERMVAKIAGAGSKVLFLAAPPTDVDIASCYTKRSSPVQCASRIKREWLKTTQGEKNLAEKIGGVFVDSRDWFCTSNQVCPAFVGTTPTKLDRTHMTPEYGELIAPAIGESLARENIIIE</sequence>
<keyword evidence="7 11" id="KW-0012">Acyltransferase</keyword>
<dbReference type="InterPro" id="IPR043968">
    <property type="entry name" value="SGNH"/>
</dbReference>
<evidence type="ECO:0000313" key="12">
    <source>
        <dbReference type="Proteomes" id="UP001185779"/>
    </source>
</evidence>
<gene>
    <name evidence="11" type="ORF">R3P94_22160</name>
</gene>
<protein>
    <submittedName>
        <fullName evidence="11">Acyltransferase family protein</fullName>
        <ecNumber evidence="11">2.3.1.-</ecNumber>
    </submittedName>
</protein>
<feature type="transmembrane region" description="Helical" evidence="8">
    <location>
        <begin position="268"/>
        <end position="288"/>
    </location>
</feature>
<dbReference type="Pfam" id="PF19040">
    <property type="entry name" value="SGNH"/>
    <property type="match status" value="1"/>
</dbReference>
<reference evidence="11 12" key="1">
    <citation type="submission" date="2023-10" db="EMBL/GenBank/DDBJ databases">
        <title>Development of a sustainable strategy for remediation of hydrocarbon-contaminated territories based on the waste exchange concept.</title>
        <authorList>
            <person name="Krivoruchko A."/>
        </authorList>
    </citation>
    <scope>NUCLEOTIDE SEQUENCE [LARGE SCALE GENOMIC DNA]</scope>
    <source>
        <strain evidence="11 12">IEGM 1266</strain>
    </source>
</reference>
<feature type="transmembrane region" description="Helical" evidence="8">
    <location>
        <begin position="87"/>
        <end position="106"/>
    </location>
</feature>
<feature type="domain" description="Acyltransferase 3" evidence="9">
    <location>
        <begin position="20"/>
        <end position="350"/>
    </location>
</feature>
<feature type="transmembrane region" description="Helical" evidence="8">
    <location>
        <begin position="332"/>
        <end position="353"/>
    </location>
</feature>
<feature type="transmembrane region" description="Helical" evidence="8">
    <location>
        <begin position="405"/>
        <end position="424"/>
    </location>
</feature>
<dbReference type="GO" id="GO:0016746">
    <property type="term" value="F:acyltransferase activity"/>
    <property type="evidence" value="ECO:0007669"/>
    <property type="project" value="UniProtKB-KW"/>
</dbReference>
<evidence type="ECO:0000256" key="7">
    <source>
        <dbReference type="ARBA" id="ARBA00023315"/>
    </source>
</evidence>
<evidence type="ECO:0000256" key="8">
    <source>
        <dbReference type="SAM" id="Phobius"/>
    </source>
</evidence>
<feature type="transmembrane region" description="Helical" evidence="8">
    <location>
        <begin position="245"/>
        <end position="262"/>
    </location>
</feature>